<dbReference type="KEGG" id="sur:STAUR_5210"/>
<evidence type="ECO:0000259" key="6">
    <source>
        <dbReference type="Pfam" id="PF00441"/>
    </source>
</evidence>
<evidence type="ECO:0000313" key="11">
    <source>
        <dbReference type="Proteomes" id="UP000032702"/>
    </source>
</evidence>
<dbReference type="Gene3D" id="1.10.540.10">
    <property type="entry name" value="Acyl-CoA dehydrogenase/oxidase, N-terminal domain"/>
    <property type="match status" value="1"/>
</dbReference>
<dbReference type="CDD" id="cd00567">
    <property type="entry name" value="ACAD"/>
    <property type="match status" value="1"/>
</dbReference>
<proteinExistence type="inferred from homology"/>
<dbReference type="Pfam" id="PF02770">
    <property type="entry name" value="Acyl-CoA_dh_M"/>
    <property type="match status" value="1"/>
</dbReference>
<evidence type="ECO:0000313" key="9">
    <source>
        <dbReference type="EMBL" id="EAU66113.1"/>
    </source>
</evidence>
<reference evidence="9 11" key="1">
    <citation type="submission" date="2006-04" db="EMBL/GenBank/DDBJ databases">
        <authorList>
            <person name="Nierman W.C."/>
        </authorList>
    </citation>
    <scope>NUCLEOTIDE SEQUENCE [LARGE SCALE GENOMIC DNA]</scope>
    <source>
        <strain evidence="9 11">DW4/3-1</strain>
    </source>
</reference>
<keyword evidence="4 5" id="KW-0274">FAD</keyword>
<dbReference type="PANTHER" id="PTHR43884:SF12">
    <property type="entry name" value="ISOVALERYL-COA DEHYDROGENASE, MITOCHONDRIAL-RELATED"/>
    <property type="match status" value="1"/>
</dbReference>
<dbReference type="InterPro" id="IPR009075">
    <property type="entry name" value="AcylCo_DH/oxidase_C"/>
</dbReference>
<evidence type="ECO:0000256" key="1">
    <source>
        <dbReference type="ARBA" id="ARBA00001974"/>
    </source>
</evidence>
<evidence type="ECO:0000313" key="8">
    <source>
        <dbReference type="EMBL" id="ADO72982.1"/>
    </source>
</evidence>
<evidence type="ECO:0000313" key="10">
    <source>
        <dbReference type="Proteomes" id="UP000001351"/>
    </source>
</evidence>
<dbReference type="Pfam" id="PF00441">
    <property type="entry name" value="Acyl-CoA_dh_1"/>
    <property type="match status" value="1"/>
</dbReference>
<dbReference type="EMBL" id="AAMD01000064">
    <property type="protein sequence ID" value="EAU66113.1"/>
    <property type="molecule type" value="Genomic_DNA"/>
</dbReference>
<accession>Q090E6</accession>
<evidence type="ECO:0000256" key="3">
    <source>
        <dbReference type="ARBA" id="ARBA00022630"/>
    </source>
</evidence>
<feature type="domain" description="Acyl-CoA dehydrogenase/oxidase C-terminal" evidence="6">
    <location>
        <begin position="220"/>
        <end position="335"/>
    </location>
</feature>
<dbReference type="HOGENOM" id="CLU_018204_3_2_7"/>
<dbReference type="OrthoDB" id="2986495at2"/>
<dbReference type="GO" id="GO:0050660">
    <property type="term" value="F:flavin adenine dinucleotide binding"/>
    <property type="evidence" value="ECO:0007669"/>
    <property type="project" value="InterPro"/>
</dbReference>
<keyword evidence="5" id="KW-0560">Oxidoreductase</keyword>
<dbReference type="InterPro" id="IPR036250">
    <property type="entry name" value="AcylCo_DH-like_C"/>
</dbReference>
<reference evidence="8 10" key="2">
    <citation type="journal article" date="2011" name="Mol. Biol. Evol.">
        <title>Comparative genomic analysis of fruiting body formation in Myxococcales.</title>
        <authorList>
            <person name="Huntley S."/>
            <person name="Hamann N."/>
            <person name="Wegener-Feldbrugge S."/>
            <person name="Treuner-Lange A."/>
            <person name="Kube M."/>
            <person name="Reinhardt R."/>
            <person name="Klages S."/>
            <person name="Muller R."/>
            <person name="Ronning C.M."/>
            <person name="Nierman W.C."/>
            <person name="Sogaard-Andersen L."/>
        </authorList>
    </citation>
    <scope>NUCLEOTIDE SEQUENCE [LARGE SCALE GENOMIC DNA]</scope>
    <source>
        <strain evidence="8 10">DW4/3-1</strain>
    </source>
</reference>
<name>Q090E6_STIAD</name>
<dbReference type="InterPro" id="IPR046373">
    <property type="entry name" value="Acyl-CoA_Oxase/DH_mid-dom_sf"/>
</dbReference>
<organism evidence="9 11">
    <name type="scientific">Stigmatella aurantiaca (strain DW4/3-1)</name>
    <dbReference type="NCBI Taxonomy" id="378806"/>
    <lineage>
        <taxon>Bacteria</taxon>
        <taxon>Pseudomonadati</taxon>
        <taxon>Myxococcota</taxon>
        <taxon>Myxococcia</taxon>
        <taxon>Myxococcales</taxon>
        <taxon>Cystobacterineae</taxon>
        <taxon>Archangiaceae</taxon>
        <taxon>Stigmatella</taxon>
    </lineage>
</organism>
<keyword evidence="3 5" id="KW-0285">Flavoprotein</keyword>
<dbReference type="InterPro" id="IPR006091">
    <property type="entry name" value="Acyl-CoA_Oxase/DH_mid-dom"/>
</dbReference>
<dbReference type="STRING" id="378806.STAUR_5210"/>
<comment type="similarity">
    <text evidence="2 5">Belongs to the acyl-CoA dehydrogenase family.</text>
</comment>
<dbReference type="Gene3D" id="1.20.140.10">
    <property type="entry name" value="Butyryl-CoA Dehydrogenase, subunit A, domain 3"/>
    <property type="match status" value="1"/>
</dbReference>
<keyword evidence="10" id="KW-1185">Reference proteome</keyword>
<evidence type="ECO:0000256" key="4">
    <source>
        <dbReference type="ARBA" id="ARBA00022827"/>
    </source>
</evidence>
<comment type="cofactor">
    <cofactor evidence="1 5">
        <name>FAD</name>
        <dbReference type="ChEBI" id="CHEBI:57692"/>
    </cofactor>
</comment>
<dbReference type="SUPFAM" id="SSF56645">
    <property type="entry name" value="Acyl-CoA dehydrogenase NM domain-like"/>
    <property type="match status" value="1"/>
</dbReference>
<dbReference type="AlphaFoldDB" id="Q090E6"/>
<dbReference type="eggNOG" id="COG1960">
    <property type="taxonomic scope" value="Bacteria"/>
</dbReference>
<dbReference type="Gene3D" id="2.40.110.10">
    <property type="entry name" value="Butyryl-CoA Dehydrogenase, subunit A, domain 2"/>
    <property type="match status" value="1"/>
</dbReference>
<dbReference type="GO" id="GO:0003995">
    <property type="term" value="F:acyl-CoA dehydrogenase activity"/>
    <property type="evidence" value="ECO:0007669"/>
    <property type="project" value="TreeGrafter"/>
</dbReference>
<evidence type="ECO:0000256" key="2">
    <source>
        <dbReference type="ARBA" id="ARBA00009347"/>
    </source>
</evidence>
<feature type="domain" description="Acyl-CoA oxidase/dehydrogenase middle" evidence="7">
    <location>
        <begin position="109"/>
        <end position="195"/>
    </location>
</feature>
<dbReference type="Proteomes" id="UP000032702">
    <property type="component" value="Unassembled WGS sequence"/>
</dbReference>
<dbReference type="PIRSF" id="PIRSF016578">
    <property type="entry name" value="HsaA"/>
    <property type="match status" value="1"/>
</dbReference>
<dbReference type="PANTHER" id="PTHR43884">
    <property type="entry name" value="ACYL-COA DEHYDROGENASE"/>
    <property type="match status" value="1"/>
</dbReference>
<sequence>MTEADLLKEAERISALLAEHSARHDQDTTFPDEGKEAISRSPLNTSLLEGASWLTFGKMVSLLSRGNASFGTLWLMHQGAGITFLALQDPQQRAFFDAEFRRGAWFGNALSEPTSGNMFLMPYQEARRVEGGWRLSGAKRFVSGCEHAQYLITNALCEGQPGFFLIDKDASIHVEDIWDTMGMRATRSQLLHLQDTFLPDSRRLMLDPSQPNAIAMGLPWISIGLAEAALAFAIGYAQERKLPPENKALAQMQWVQFAVAEMSTRLEAARSLAIRGALATDRREPDAPMLQMQAKMVANEAALSVATSALELAGGSGYLRSRPIERYVRDAHSGPLMAWSAPVIKDFLGKALLGLLPPPPKG</sequence>
<gene>
    <name evidence="8" type="ordered locus">STAUR_5210</name>
    <name evidence="9" type="ORF">STIAU_7278</name>
</gene>
<dbReference type="EMBL" id="CP002271">
    <property type="protein sequence ID" value="ADO72982.1"/>
    <property type="molecule type" value="Genomic_DNA"/>
</dbReference>
<dbReference type="RefSeq" id="WP_002614545.1">
    <property type="nucleotide sequence ID" value="NC_014623.1"/>
</dbReference>
<dbReference type="Proteomes" id="UP000001351">
    <property type="component" value="Chromosome"/>
</dbReference>
<dbReference type="InterPro" id="IPR037069">
    <property type="entry name" value="AcylCoA_DH/ox_N_sf"/>
</dbReference>
<protein>
    <submittedName>
        <fullName evidence="8 9">Acyl-CoA dehydrogenase</fullName>
    </submittedName>
</protein>
<evidence type="ECO:0000256" key="5">
    <source>
        <dbReference type="RuleBase" id="RU362125"/>
    </source>
</evidence>
<dbReference type="InterPro" id="IPR009100">
    <property type="entry name" value="AcylCoA_DH/oxidase_NM_dom_sf"/>
</dbReference>
<evidence type="ECO:0000259" key="7">
    <source>
        <dbReference type="Pfam" id="PF02770"/>
    </source>
</evidence>
<dbReference type="SUPFAM" id="SSF47203">
    <property type="entry name" value="Acyl-CoA dehydrogenase C-terminal domain-like"/>
    <property type="match status" value="1"/>
</dbReference>